<dbReference type="Gene3D" id="3.30.70.100">
    <property type="match status" value="1"/>
</dbReference>
<keyword evidence="3" id="KW-1185">Reference proteome</keyword>
<dbReference type="Pfam" id="PF04940">
    <property type="entry name" value="BLUF"/>
    <property type="match status" value="1"/>
</dbReference>
<evidence type="ECO:0000313" key="3">
    <source>
        <dbReference type="Proteomes" id="UP000601361"/>
    </source>
</evidence>
<gene>
    <name evidence="2" type="ORF">GCM10011378_17500</name>
</gene>
<organism evidence="2 3">
    <name type="scientific">Hymenobacter glacieicola</name>
    <dbReference type="NCBI Taxonomy" id="1562124"/>
    <lineage>
        <taxon>Bacteria</taxon>
        <taxon>Pseudomonadati</taxon>
        <taxon>Bacteroidota</taxon>
        <taxon>Cytophagia</taxon>
        <taxon>Cytophagales</taxon>
        <taxon>Hymenobacteraceae</taxon>
        <taxon>Hymenobacter</taxon>
    </lineage>
</organism>
<dbReference type="EMBL" id="BMGS01000004">
    <property type="protein sequence ID" value="GGG41703.1"/>
    <property type="molecule type" value="Genomic_DNA"/>
</dbReference>
<dbReference type="InterPro" id="IPR036046">
    <property type="entry name" value="Acylphosphatase-like_dom_sf"/>
</dbReference>
<feature type="domain" description="BLUF" evidence="1">
    <location>
        <begin position="6"/>
        <end position="97"/>
    </location>
</feature>
<dbReference type="PROSITE" id="PS50925">
    <property type="entry name" value="BLUF"/>
    <property type="match status" value="1"/>
</dbReference>
<name>A0ABQ1WQQ9_9BACT</name>
<dbReference type="InterPro" id="IPR007024">
    <property type="entry name" value="BLUF_domain"/>
</dbReference>
<proteinExistence type="predicted"/>
<dbReference type="Proteomes" id="UP000601361">
    <property type="component" value="Unassembled WGS sequence"/>
</dbReference>
<dbReference type="SMART" id="SM01034">
    <property type="entry name" value="BLUF"/>
    <property type="match status" value="1"/>
</dbReference>
<protein>
    <recommendedName>
        <fullName evidence="1">BLUF domain-containing protein</fullName>
    </recommendedName>
</protein>
<evidence type="ECO:0000259" key="1">
    <source>
        <dbReference type="PROSITE" id="PS50925"/>
    </source>
</evidence>
<comment type="caution">
    <text evidence="2">The sequence shown here is derived from an EMBL/GenBank/DDBJ whole genome shotgun (WGS) entry which is preliminary data.</text>
</comment>
<accession>A0ABQ1WQQ9</accession>
<sequence>MLTPVLYHLVYQSSATTPLREDELTALLTQSRAWNQSHDLTGLLLYCDGNIMQVLEGTEEEVRYIFRRIEVDQRHFGVTKLSDGPIQGRNFSQWSMGFRAVNPAAFQRLAGYQNLENGSHLATYSENSNLSLHDLLSSFVTQDEVYR</sequence>
<dbReference type="SUPFAM" id="SSF54975">
    <property type="entry name" value="Acylphosphatase/BLUF domain-like"/>
    <property type="match status" value="1"/>
</dbReference>
<reference evidence="3" key="1">
    <citation type="journal article" date="2019" name="Int. J. Syst. Evol. Microbiol.">
        <title>The Global Catalogue of Microorganisms (GCM) 10K type strain sequencing project: providing services to taxonomists for standard genome sequencing and annotation.</title>
        <authorList>
            <consortium name="The Broad Institute Genomics Platform"/>
            <consortium name="The Broad Institute Genome Sequencing Center for Infectious Disease"/>
            <person name="Wu L."/>
            <person name="Ma J."/>
        </authorList>
    </citation>
    <scope>NUCLEOTIDE SEQUENCE [LARGE SCALE GENOMIC DNA]</scope>
    <source>
        <strain evidence="3">CGMCC 1.12990</strain>
    </source>
</reference>
<dbReference type="RefSeq" id="WP_188557443.1">
    <property type="nucleotide sequence ID" value="NZ_BMGS01000004.1"/>
</dbReference>
<evidence type="ECO:0000313" key="2">
    <source>
        <dbReference type="EMBL" id="GGG41703.1"/>
    </source>
</evidence>